<gene>
    <name evidence="1" type="ORF">BCR35DRAFT_217176</name>
</gene>
<protein>
    <submittedName>
        <fullName evidence="1">Uncharacterized protein</fullName>
    </submittedName>
</protein>
<dbReference type="InParanoid" id="A0A1Y2FYW6"/>
<keyword evidence="2" id="KW-1185">Reference proteome</keyword>
<dbReference type="AlphaFoldDB" id="A0A1Y2FYW6"/>
<accession>A0A1Y2FYW6</accession>
<organism evidence="1 2">
    <name type="scientific">Leucosporidium creatinivorum</name>
    <dbReference type="NCBI Taxonomy" id="106004"/>
    <lineage>
        <taxon>Eukaryota</taxon>
        <taxon>Fungi</taxon>
        <taxon>Dikarya</taxon>
        <taxon>Basidiomycota</taxon>
        <taxon>Pucciniomycotina</taxon>
        <taxon>Microbotryomycetes</taxon>
        <taxon>Leucosporidiales</taxon>
        <taxon>Leucosporidium</taxon>
    </lineage>
</organism>
<dbReference type="Proteomes" id="UP000193467">
    <property type="component" value="Unassembled WGS sequence"/>
</dbReference>
<comment type="caution">
    <text evidence="1">The sequence shown here is derived from an EMBL/GenBank/DDBJ whole genome shotgun (WGS) entry which is preliminary data.</text>
</comment>
<evidence type="ECO:0000313" key="1">
    <source>
        <dbReference type="EMBL" id="ORY88549.1"/>
    </source>
</evidence>
<proteinExistence type="predicted"/>
<reference evidence="1 2" key="1">
    <citation type="submission" date="2016-07" db="EMBL/GenBank/DDBJ databases">
        <title>Pervasive Adenine N6-methylation of Active Genes in Fungi.</title>
        <authorList>
            <consortium name="DOE Joint Genome Institute"/>
            <person name="Mondo S.J."/>
            <person name="Dannebaum R.O."/>
            <person name="Kuo R.C."/>
            <person name="Labutti K."/>
            <person name="Haridas S."/>
            <person name="Kuo A."/>
            <person name="Salamov A."/>
            <person name="Ahrendt S.R."/>
            <person name="Lipzen A."/>
            <person name="Sullivan W."/>
            <person name="Andreopoulos W.B."/>
            <person name="Clum A."/>
            <person name="Lindquist E."/>
            <person name="Daum C."/>
            <person name="Ramamoorthy G.K."/>
            <person name="Gryganskyi A."/>
            <person name="Culley D."/>
            <person name="Magnuson J.K."/>
            <person name="James T.Y."/>
            <person name="O'Malley M.A."/>
            <person name="Stajich J.E."/>
            <person name="Spatafora J.W."/>
            <person name="Visel A."/>
            <person name="Grigoriev I.V."/>
        </authorList>
    </citation>
    <scope>NUCLEOTIDE SEQUENCE [LARGE SCALE GENOMIC DNA]</scope>
    <source>
        <strain evidence="1 2">62-1032</strain>
    </source>
</reference>
<name>A0A1Y2FYW6_9BASI</name>
<dbReference type="EMBL" id="MCGR01000009">
    <property type="protein sequence ID" value="ORY88549.1"/>
    <property type="molecule type" value="Genomic_DNA"/>
</dbReference>
<sequence>MGGDQLLPRARERSRASSDGVELQMVLCCASQNLPTAIASCSSSGRQALFESRLARLRGAALGEQSMVRSCSAALVALGS</sequence>
<evidence type="ECO:0000313" key="2">
    <source>
        <dbReference type="Proteomes" id="UP000193467"/>
    </source>
</evidence>